<dbReference type="GO" id="GO:0000287">
    <property type="term" value="F:magnesium ion binding"/>
    <property type="evidence" value="ECO:0007669"/>
    <property type="project" value="InterPro"/>
</dbReference>
<evidence type="ECO:0000259" key="11">
    <source>
        <dbReference type="Pfam" id="PF02880"/>
    </source>
</evidence>
<feature type="domain" description="Alpha-D-phosphohexomutase C-terminal" evidence="8">
    <location>
        <begin position="350"/>
        <end position="395"/>
    </location>
</feature>
<dbReference type="InterPro" id="IPR016055">
    <property type="entry name" value="A-D-PHexomutase_a/b/a-I/II/III"/>
</dbReference>
<dbReference type="GO" id="GO:0005975">
    <property type="term" value="P:carbohydrate metabolic process"/>
    <property type="evidence" value="ECO:0007669"/>
    <property type="project" value="InterPro"/>
</dbReference>
<evidence type="ECO:0000256" key="4">
    <source>
        <dbReference type="ARBA" id="ARBA00022723"/>
    </source>
</evidence>
<feature type="domain" description="Alpha-D-phosphohexomutase alpha/beta/alpha" evidence="11">
    <location>
        <begin position="214"/>
        <end position="312"/>
    </location>
</feature>
<dbReference type="Pfam" id="PF02879">
    <property type="entry name" value="PGM_PMM_II"/>
    <property type="match status" value="1"/>
</dbReference>
<dbReference type="Pfam" id="PF02880">
    <property type="entry name" value="PGM_PMM_III"/>
    <property type="match status" value="1"/>
</dbReference>
<feature type="domain" description="Alpha-D-phosphohexomutase alpha/beta/alpha" evidence="9">
    <location>
        <begin position="2"/>
        <end position="92"/>
    </location>
</feature>
<evidence type="ECO:0000256" key="6">
    <source>
        <dbReference type="ARBA" id="ARBA00023235"/>
    </source>
</evidence>
<dbReference type="SUPFAM" id="SSF55957">
    <property type="entry name" value="Phosphoglucomutase, C-terminal domain"/>
    <property type="match status" value="1"/>
</dbReference>
<dbReference type="PROSITE" id="PS00710">
    <property type="entry name" value="PGM_PMM"/>
    <property type="match status" value="1"/>
</dbReference>
<keyword evidence="5 7" id="KW-0460">Magnesium</keyword>
<dbReference type="Proteomes" id="UP000184536">
    <property type="component" value="Unassembled WGS sequence"/>
</dbReference>
<dbReference type="Gene3D" id="3.30.310.50">
    <property type="entry name" value="Alpha-D-phosphohexomutase, C-terminal domain"/>
    <property type="match status" value="1"/>
</dbReference>
<dbReference type="InterPro" id="IPR016066">
    <property type="entry name" value="A-D-PHexomutase_CS"/>
</dbReference>
<evidence type="ECO:0000256" key="7">
    <source>
        <dbReference type="RuleBase" id="RU004326"/>
    </source>
</evidence>
<proteinExistence type="inferred from homology"/>
<dbReference type="InterPro" id="IPR005845">
    <property type="entry name" value="A-D-PHexomutase_a/b/a-II"/>
</dbReference>
<comment type="cofactor">
    <cofactor evidence="1">
        <name>Mg(2+)</name>
        <dbReference type="ChEBI" id="CHEBI:18420"/>
    </cofactor>
</comment>
<evidence type="ECO:0000256" key="3">
    <source>
        <dbReference type="ARBA" id="ARBA00022553"/>
    </source>
</evidence>
<dbReference type="SUPFAM" id="SSF53738">
    <property type="entry name" value="Phosphoglucomutase, first 3 domains"/>
    <property type="match status" value="3"/>
</dbReference>
<keyword evidence="4 7" id="KW-0479">Metal-binding</keyword>
<dbReference type="Gene3D" id="3.40.120.10">
    <property type="entry name" value="Alpha-D-Glucose-1,6-Bisphosphate, subunit A, domain 3"/>
    <property type="match status" value="3"/>
</dbReference>
<accession>A0A1M6H8I8</accession>
<protein>
    <submittedName>
        <fullName evidence="12">Phosphomannomutase / phosphoglucomutase</fullName>
    </submittedName>
</protein>
<evidence type="ECO:0000256" key="2">
    <source>
        <dbReference type="ARBA" id="ARBA00010231"/>
    </source>
</evidence>
<name>A0A1M6H8I8_9FIRM</name>
<dbReference type="InterPro" id="IPR005844">
    <property type="entry name" value="A-D-PHexomutase_a/b/a-I"/>
</dbReference>
<feature type="domain" description="Alpha-D-phosphohexomutase alpha/beta/alpha" evidence="10">
    <location>
        <begin position="120"/>
        <end position="205"/>
    </location>
</feature>
<dbReference type="InterPro" id="IPR036900">
    <property type="entry name" value="A-D-PHexomutase_C_sf"/>
</dbReference>
<dbReference type="AlphaFoldDB" id="A0A1M6H8I8"/>
<dbReference type="PANTHER" id="PTHR43771">
    <property type="entry name" value="PHOSPHOMANNOMUTASE"/>
    <property type="match status" value="1"/>
</dbReference>
<evidence type="ECO:0000259" key="8">
    <source>
        <dbReference type="Pfam" id="PF00408"/>
    </source>
</evidence>
<keyword evidence="13" id="KW-1185">Reference proteome</keyword>
<keyword evidence="6" id="KW-0413">Isomerase</keyword>
<dbReference type="PANTHER" id="PTHR43771:SF2">
    <property type="entry name" value="PHOSPHOMANNOMUTASE_PHOSPHOGLUCOMUTASE"/>
    <property type="match status" value="1"/>
</dbReference>
<dbReference type="EMBL" id="FQZV01000016">
    <property type="protein sequence ID" value="SHJ18558.1"/>
    <property type="molecule type" value="Genomic_DNA"/>
</dbReference>
<dbReference type="Pfam" id="PF02878">
    <property type="entry name" value="PGM_PMM_I"/>
    <property type="match status" value="1"/>
</dbReference>
<dbReference type="GO" id="GO:0016868">
    <property type="term" value="F:intramolecular phosphotransferase activity"/>
    <property type="evidence" value="ECO:0007669"/>
    <property type="project" value="InterPro"/>
</dbReference>
<dbReference type="InterPro" id="IPR005843">
    <property type="entry name" value="A-D-PHexomutase_C"/>
</dbReference>
<gene>
    <name evidence="12" type="ORF">SAMN02745975_01487</name>
</gene>
<evidence type="ECO:0000313" key="13">
    <source>
        <dbReference type="Proteomes" id="UP000184536"/>
    </source>
</evidence>
<evidence type="ECO:0000256" key="5">
    <source>
        <dbReference type="ARBA" id="ARBA00022842"/>
    </source>
</evidence>
<reference evidence="13" key="1">
    <citation type="submission" date="2016-11" db="EMBL/GenBank/DDBJ databases">
        <authorList>
            <person name="Varghese N."/>
            <person name="Submissions S."/>
        </authorList>
    </citation>
    <scope>NUCLEOTIDE SEQUENCE [LARGE SCALE GENOMIC DNA]</scope>
    <source>
        <strain evidence="13">DSM 17957</strain>
    </source>
</reference>
<dbReference type="CDD" id="cd03089">
    <property type="entry name" value="PMM_PGM"/>
    <property type="match status" value="1"/>
</dbReference>
<dbReference type="InterPro" id="IPR005846">
    <property type="entry name" value="A-D-PHexomutase_a/b/a-III"/>
</dbReference>
<evidence type="ECO:0000313" key="12">
    <source>
        <dbReference type="EMBL" id="SHJ18558.1"/>
    </source>
</evidence>
<organism evidence="12 13">
    <name type="scientific">Geosporobacter subterraneus DSM 17957</name>
    <dbReference type="NCBI Taxonomy" id="1121919"/>
    <lineage>
        <taxon>Bacteria</taxon>
        <taxon>Bacillati</taxon>
        <taxon>Bacillota</taxon>
        <taxon>Clostridia</taxon>
        <taxon>Peptostreptococcales</taxon>
        <taxon>Thermotaleaceae</taxon>
        <taxon>Geosporobacter</taxon>
    </lineage>
</organism>
<dbReference type="STRING" id="1121919.SAMN02745975_01487"/>
<comment type="similarity">
    <text evidence="2 7">Belongs to the phosphohexose mutase family.</text>
</comment>
<evidence type="ECO:0000259" key="9">
    <source>
        <dbReference type="Pfam" id="PF02878"/>
    </source>
</evidence>
<evidence type="ECO:0000256" key="1">
    <source>
        <dbReference type="ARBA" id="ARBA00001946"/>
    </source>
</evidence>
<dbReference type="Pfam" id="PF00408">
    <property type="entry name" value="PGM_PMM_IV"/>
    <property type="match status" value="1"/>
</dbReference>
<evidence type="ECO:0000259" key="10">
    <source>
        <dbReference type="Pfam" id="PF02879"/>
    </source>
</evidence>
<dbReference type="InterPro" id="IPR005841">
    <property type="entry name" value="Alpha-D-phosphohexomutase_SF"/>
</dbReference>
<sequence>MIVGGDVRTSTSFLKEALVKGLMECGAHLIDIGTVPTPVFYFAKGFLKADGGITVTASHNPAKYNGFKVILGDMPIRTEDIQTIKKIVEQRSYQVGIGSYRNLEVNELYQEYTRGLVRTYKPLKVIIDAGNGATSILAPQLFKKIGYEVIPLFCEFDGNFPNRELNPAVYSNLEKLQTKVLDEEADLGIGFDGDGDRVVFVDEKGRISTSEESFTVFIQDYLKDHPAPVIYDIKSSSIIKKEIEKHGGKAIMERSGHAFIKKTFLENQGILAGEISGHFFFKELGYDDGIYAALKMAEILSKNNQLLSYYIDKIDKTFMTPDLRIPYPKELQIELLTKLENLGRRYKIVRLDGIRIEFPRGWALMRQSVTKPCVTIRFEADSEADLHFIKKEFLETVPELRGKHDHLLI</sequence>
<dbReference type="PRINTS" id="PR00509">
    <property type="entry name" value="PGMPMM"/>
</dbReference>
<keyword evidence="3" id="KW-0597">Phosphoprotein</keyword>